<dbReference type="Pfam" id="PF14137">
    <property type="entry name" value="DUF4304"/>
    <property type="match status" value="1"/>
</dbReference>
<dbReference type="Proteomes" id="UP000193160">
    <property type="component" value="Unassembled WGS sequence"/>
</dbReference>
<evidence type="ECO:0008006" key="3">
    <source>
        <dbReference type="Google" id="ProtNLM"/>
    </source>
</evidence>
<sequence length="146" mass="17388">MNNTEFKKNVGEVLKQEGFLYKNKQYYFENEDLIVFVAFQKSNFENSFYINYGFFIKKLHEKLEKLSHGFGDFGGRFVYNDNDKMIGDYKLSDLTKESLSESILENTEKFIKPAFEKGIDDYLEMYSHLKRRLPLTVKEYLDSAYK</sequence>
<proteinExistence type="predicted"/>
<organism evidence="1 2">
    <name type="scientific">Streptococcus oralis subsp. oralis</name>
    <dbReference type="NCBI Taxonomy" id="1891914"/>
    <lineage>
        <taxon>Bacteria</taxon>
        <taxon>Bacillati</taxon>
        <taxon>Bacillota</taxon>
        <taxon>Bacilli</taxon>
        <taxon>Lactobacillales</taxon>
        <taxon>Streptococcaceae</taxon>
        <taxon>Streptococcus</taxon>
    </lineage>
</organism>
<name>A0A1X1I7R4_STROR</name>
<comment type="caution">
    <text evidence="1">The sequence shown here is derived from an EMBL/GenBank/DDBJ whole genome shotgun (WGS) entry which is preliminary data.</text>
</comment>
<gene>
    <name evidence="1" type="ORF">B7712_00970</name>
</gene>
<dbReference type="RefSeq" id="WP_084848965.1">
    <property type="nucleotide sequence ID" value="NZ_NCUI01000022.1"/>
</dbReference>
<dbReference type="AlphaFoldDB" id="A0A1X1I7R4"/>
<evidence type="ECO:0000313" key="1">
    <source>
        <dbReference type="EMBL" id="ORO74167.1"/>
    </source>
</evidence>
<dbReference type="InterPro" id="IPR025412">
    <property type="entry name" value="DUF4304"/>
</dbReference>
<accession>A0A1X1I7R4</accession>
<protein>
    <recommendedName>
        <fullName evidence="3">DUF4304 domain-containing protein</fullName>
    </recommendedName>
</protein>
<evidence type="ECO:0000313" key="2">
    <source>
        <dbReference type="Proteomes" id="UP000193160"/>
    </source>
</evidence>
<dbReference type="EMBL" id="NCUT01000024">
    <property type="protein sequence ID" value="ORO74167.1"/>
    <property type="molecule type" value="Genomic_DNA"/>
</dbReference>
<reference evidence="1 2" key="1">
    <citation type="journal article" date="2016" name="Eur. J. Clin. Microbiol. Infect. Dis.">
        <title>Whole genome sequencing as a tool for phylogenetic analysis of clinical strains of Mitis group streptococci.</title>
        <authorList>
            <person name="Rasmussen L.H."/>
            <person name="Dargis R."/>
            <person name="Hojholt K."/>
            <person name="Christensen J.J."/>
            <person name="Skovgaard O."/>
            <person name="Justesen U.S."/>
            <person name="Rosenvinge F.S."/>
            <person name="Moser C."/>
            <person name="Lukjancenko O."/>
            <person name="Rasmussen S."/>
            <person name="Nielsen X.C."/>
        </authorList>
    </citation>
    <scope>NUCLEOTIDE SEQUENCE [LARGE SCALE GENOMIC DNA]</scope>
    <source>
        <strain evidence="1 2">B_007274_11</strain>
    </source>
</reference>
<keyword evidence="2" id="KW-1185">Reference proteome</keyword>